<protein>
    <recommendedName>
        <fullName evidence="4">Fungal-type protein kinase domain-containing protein</fullName>
    </recommendedName>
</protein>
<dbReference type="OrthoDB" id="3270165at2759"/>
<reference evidence="2 3" key="1">
    <citation type="submission" date="2016-10" db="EMBL/GenBank/DDBJ databases">
        <title>Genome sequence of the basidiomycete white-rot fungus Trametes pubescens.</title>
        <authorList>
            <person name="Makela M.R."/>
            <person name="Granchi Z."/>
            <person name="Peng M."/>
            <person name="De Vries R.P."/>
            <person name="Grigoriev I."/>
            <person name="Riley R."/>
            <person name="Hilden K."/>
        </authorList>
    </citation>
    <scope>NUCLEOTIDE SEQUENCE [LARGE SCALE GENOMIC DNA]</scope>
    <source>
        <strain evidence="2 3">FBCC735</strain>
    </source>
</reference>
<feature type="region of interest" description="Disordered" evidence="1">
    <location>
        <begin position="211"/>
        <end position="236"/>
    </location>
</feature>
<dbReference type="EMBL" id="MNAD01001604">
    <property type="protein sequence ID" value="OJT03598.1"/>
    <property type="molecule type" value="Genomic_DNA"/>
</dbReference>
<dbReference type="OMA" id="IEMPGWP"/>
<dbReference type="AlphaFoldDB" id="A0A1M2V7L8"/>
<accession>A0A1M2V7L8</accession>
<evidence type="ECO:0000313" key="2">
    <source>
        <dbReference type="EMBL" id="OJT03598.1"/>
    </source>
</evidence>
<organism evidence="2 3">
    <name type="scientific">Trametes pubescens</name>
    <name type="common">White-rot fungus</name>
    <dbReference type="NCBI Taxonomy" id="154538"/>
    <lineage>
        <taxon>Eukaryota</taxon>
        <taxon>Fungi</taxon>
        <taxon>Dikarya</taxon>
        <taxon>Basidiomycota</taxon>
        <taxon>Agaricomycotina</taxon>
        <taxon>Agaricomycetes</taxon>
        <taxon>Polyporales</taxon>
        <taxon>Polyporaceae</taxon>
        <taxon>Trametes</taxon>
    </lineage>
</organism>
<gene>
    <name evidence="2" type="ORF">TRAPUB_5774</name>
</gene>
<name>A0A1M2V7L8_TRAPU</name>
<evidence type="ECO:0008006" key="4">
    <source>
        <dbReference type="Google" id="ProtNLM"/>
    </source>
</evidence>
<evidence type="ECO:0000313" key="3">
    <source>
        <dbReference type="Proteomes" id="UP000184267"/>
    </source>
</evidence>
<dbReference type="STRING" id="154538.A0A1M2V7L8"/>
<proteinExistence type="predicted"/>
<dbReference type="Proteomes" id="UP000184267">
    <property type="component" value="Unassembled WGS sequence"/>
</dbReference>
<sequence>MAYEILKFTGIIHNTHHDLESFYWVLLWVVVRHTEHGHVRGDKLCGDIFKFGEDRESASAKRDWLEDEKLDIPKNKPLTYLLNELGGIVLEHLPTLRKGVSQIFLDYDRVLKIFDEAIEMPGWPTRDWQPCNLSTGDGRTGIADVAPKPPKPPGLVSALDEDTLFPTHPDLPAPHSLDPHLLPNVSPKKRYYDTVDEEDELDSRGTAWMSQSLTSNRSKRIRTNEGTGHRPVTKSQSHIAHAKLLVAPRQSARVRAAQVRKLRSEGA</sequence>
<evidence type="ECO:0000256" key="1">
    <source>
        <dbReference type="SAM" id="MobiDB-lite"/>
    </source>
</evidence>
<comment type="caution">
    <text evidence="2">The sequence shown here is derived from an EMBL/GenBank/DDBJ whole genome shotgun (WGS) entry which is preliminary data.</text>
</comment>
<keyword evidence="3" id="KW-1185">Reference proteome</keyword>